<reference evidence="4" key="1">
    <citation type="submission" date="2022-07" db="EMBL/GenBank/DDBJ databases">
        <title>FELIX.</title>
        <authorList>
            <person name="Wan K.H."/>
            <person name="Park S."/>
            <person name="Lawrence Q."/>
            <person name="Eichenberger J.P."/>
            <person name="Booth B.W."/>
            <person name="Piaggio A.J."/>
            <person name="Chandler J.C."/>
            <person name="Franklin A.B."/>
            <person name="Celniker S.E."/>
        </authorList>
    </citation>
    <scope>NUCLEOTIDE SEQUENCE</scope>
    <source>
        <strain evidence="4">QA-1986 374</strain>
    </source>
</reference>
<dbReference type="PANTHER" id="PTHR43420:SF47">
    <property type="entry name" value="N-ACETYLTRANSFERASE DOMAIN-CONTAINING PROTEIN"/>
    <property type="match status" value="1"/>
</dbReference>
<keyword evidence="1" id="KW-0808">Transferase</keyword>
<dbReference type="PANTHER" id="PTHR43420">
    <property type="entry name" value="ACETYLTRANSFERASE"/>
    <property type="match status" value="1"/>
</dbReference>
<evidence type="ECO:0000259" key="3">
    <source>
        <dbReference type="PROSITE" id="PS51186"/>
    </source>
</evidence>
<dbReference type="Proteomes" id="UP001059773">
    <property type="component" value="Chromosome"/>
</dbReference>
<evidence type="ECO:0000256" key="2">
    <source>
        <dbReference type="ARBA" id="ARBA00023315"/>
    </source>
</evidence>
<dbReference type="Pfam" id="PF00583">
    <property type="entry name" value="Acetyltransf_1"/>
    <property type="match status" value="1"/>
</dbReference>
<evidence type="ECO:0000313" key="5">
    <source>
        <dbReference type="Proteomes" id="UP001059773"/>
    </source>
</evidence>
<dbReference type="InterPro" id="IPR050680">
    <property type="entry name" value="YpeA/RimI_acetyltransf"/>
</dbReference>
<dbReference type="SUPFAM" id="SSF55729">
    <property type="entry name" value="Acyl-CoA N-acyltransferases (Nat)"/>
    <property type="match status" value="1"/>
</dbReference>
<dbReference type="InterPro" id="IPR000182">
    <property type="entry name" value="GNAT_dom"/>
</dbReference>
<dbReference type="Gene3D" id="3.40.630.30">
    <property type="match status" value="1"/>
</dbReference>
<organism evidence="4 5">
    <name type="scientific">Oceanobacillus jeddahense</name>
    <dbReference type="NCBI Taxonomy" id="1462527"/>
    <lineage>
        <taxon>Bacteria</taxon>
        <taxon>Bacillati</taxon>
        <taxon>Bacillota</taxon>
        <taxon>Bacilli</taxon>
        <taxon>Bacillales</taxon>
        <taxon>Bacillaceae</taxon>
        <taxon>Oceanobacillus</taxon>
    </lineage>
</organism>
<dbReference type="RefSeq" id="WP_256709187.1">
    <property type="nucleotide sequence ID" value="NZ_CP101914.1"/>
</dbReference>
<dbReference type="CDD" id="cd04301">
    <property type="entry name" value="NAT_SF"/>
    <property type="match status" value="1"/>
</dbReference>
<keyword evidence="2" id="KW-0012">Acyltransferase</keyword>
<name>A0ABY5JVD8_9BACI</name>
<evidence type="ECO:0000313" key="4">
    <source>
        <dbReference type="EMBL" id="UUI04230.1"/>
    </source>
</evidence>
<accession>A0ABY5JVD8</accession>
<evidence type="ECO:0000256" key="1">
    <source>
        <dbReference type="ARBA" id="ARBA00022679"/>
    </source>
</evidence>
<dbReference type="EMBL" id="CP101914">
    <property type="protein sequence ID" value="UUI04230.1"/>
    <property type="molecule type" value="Genomic_DNA"/>
</dbReference>
<protein>
    <submittedName>
        <fullName evidence="4">GNAT family N-acetyltransferase</fullName>
    </submittedName>
</protein>
<dbReference type="PROSITE" id="PS51186">
    <property type="entry name" value="GNAT"/>
    <property type="match status" value="1"/>
</dbReference>
<sequence>MKIGHFFSSLTQIIFESWNLRATFGVTKRANSVHTIGPIPENKDWLNIIEKFYKEKSITPCFYISEISPSELDVILEEKGYDKCDPSFIMQAPCEKILKNAIPDHAWIIQSSSEIETAWIKHLIHLSEASPDKYEAYSHILSAIKPMKHFISIYAGNQIVGMGSVVVENGWGCISNIVVDKNYRRKGIAVQLVRHLTAWALTNDASHVYLQVVTENQAALHLYNKLGFQIVSEYHFRVLAGS</sequence>
<feature type="domain" description="N-acetyltransferase" evidence="3">
    <location>
        <begin position="113"/>
        <end position="242"/>
    </location>
</feature>
<proteinExistence type="predicted"/>
<dbReference type="InterPro" id="IPR016181">
    <property type="entry name" value="Acyl_CoA_acyltransferase"/>
</dbReference>
<keyword evidence="5" id="KW-1185">Reference proteome</keyword>
<gene>
    <name evidence="4" type="ORF">NP439_06070</name>
</gene>